<dbReference type="InterPro" id="IPR010730">
    <property type="entry name" value="HET"/>
</dbReference>
<sequence length="767" mass="86998">MGLHNIDETEPESRGPYRYQSLLPSPTSIRLLKIIGKDKDEKPHVSLEAVDLEDNPFYYALSYTWGNPYAHGVDFTEYFNAVTEQYGWSRRIPILCDGKVIHVQKNLLDALYELEGAHISRQEPERGQESSSESPSGSQSDLCIWIDAICINQNDFEERAVQVKLMDEIYRKAANTIVWLGCEDQWSTDAAKVISRIAAYPRDSFVKSEVKPFRRQDSEIYERYNLAYTSWTDWCSLAALLKRQWFSRLWIIQETILSRHLVLLCGKQQIVWAELVSAVRNIEARCDKLGWSPSIMFIEAGQPAVPLEHNALKLANWREHHHNKEASGAWRFTLEDLIYDTWVFVATNPRDKIYGVFGLMDPEMRATWPVEYQSSIEKVYAVATRRIIKTSQSLKILSCVQDASMRRIGAYPSWVPDFSLPYFNMMCNAGFYSATGKHIDNTTTQTLLSPAGSWSRLRLRASVVDTIVETGNDRTSHINSAIILDPSWFELTLLLKTPYPGTGQRRTEVLWRTLCADQDASSTINPAPARFAELFKELVSAMVVVRAEIEEEASQEPDPAPDCAMCFVQAMKKAKEMWVRVGWDRLSPAEIHEQTNSRPRLLWRPEYGWLAYTLVKLQALAVTEQGQNADTPNWEELETFYGNPSYVMRVVTGKEKSLVQPNDASFFNSFRKRYGKRKLFVTEKGYLGLGPASTAVGDMVCILPGAAGPFVFRKDEGGGIGLDDDNVDVECGEIRKLRLVGESYIHGIMHGEAVEAGGAVMEEIEIV</sequence>
<dbReference type="EMBL" id="BAAFSV010000004">
    <property type="protein sequence ID" value="GAB1318313.1"/>
    <property type="molecule type" value="Genomic_DNA"/>
</dbReference>
<dbReference type="InterPro" id="IPR052895">
    <property type="entry name" value="HetReg/Transcr_Mod"/>
</dbReference>
<gene>
    <name evidence="3" type="ORF">MFIFM68171_08523</name>
</gene>
<dbReference type="GeneID" id="98179266"/>
<evidence type="ECO:0000313" key="4">
    <source>
        <dbReference type="Proteomes" id="UP001628179"/>
    </source>
</evidence>
<name>A0ABQ0GKM9_9PEZI</name>
<dbReference type="Pfam" id="PF26639">
    <property type="entry name" value="Het-6_barrel"/>
    <property type="match status" value="1"/>
</dbReference>
<dbReference type="RefSeq" id="XP_070920044.1">
    <property type="nucleotide sequence ID" value="XM_071063943.1"/>
</dbReference>
<evidence type="ECO:0000256" key="1">
    <source>
        <dbReference type="SAM" id="MobiDB-lite"/>
    </source>
</evidence>
<dbReference type="PANTHER" id="PTHR24148">
    <property type="entry name" value="ANKYRIN REPEAT DOMAIN-CONTAINING PROTEIN 39 HOMOLOG-RELATED"/>
    <property type="match status" value="1"/>
</dbReference>
<dbReference type="Proteomes" id="UP001628179">
    <property type="component" value="Unassembled WGS sequence"/>
</dbReference>
<evidence type="ECO:0000313" key="3">
    <source>
        <dbReference type="EMBL" id="GAB1318313.1"/>
    </source>
</evidence>
<comment type="caution">
    <text evidence="3">The sequence shown here is derived from an EMBL/GenBank/DDBJ whole genome shotgun (WGS) entry which is preliminary data.</text>
</comment>
<accession>A0ABQ0GKM9</accession>
<evidence type="ECO:0000259" key="2">
    <source>
        <dbReference type="Pfam" id="PF06985"/>
    </source>
</evidence>
<proteinExistence type="predicted"/>
<feature type="compositionally biased region" description="Low complexity" evidence="1">
    <location>
        <begin position="129"/>
        <end position="139"/>
    </location>
</feature>
<feature type="domain" description="Heterokaryon incompatibility" evidence="2">
    <location>
        <begin position="58"/>
        <end position="254"/>
    </location>
</feature>
<protein>
    <submittedName>
        <fullName evidence="3">Heterokaryon incompatibility domain-containing protein</fullName>
    </submittedName>
</protein>
<organism evidence="3 4">
    <name type="scientific">Madurella fahalii</name>
    <dbReference type="NCBI Taxonomy" id="1157608"/>
    <lineage>
        <taxon>Eukaryota</taxon>
        <taxon>Fungi</taxon>
        <taxon>Dikarya</taxon>
        <taxon>Ascomycota</taxon>
        <taxon>Pezizomycotina</taxon>
        <taxon>Sordariomycetes</taxon>
        <taxon>Sordariomycetidae</taxon>
        <taxon>Sordariales</taxon>
        <taxon>Sordariales incertae sedis</taxon>
        <taxon>Madurella</taxon>
    </lineage>
</organism>
<dbReference type="Pfam" id="PF06985">
    <property type="entry name" value="HET"/>
    <property type="match status" value="1"/>
</dbReference>
<keyword evidence="4" id="KW-1185">Reference proteome</keyword>
<dbReference type="PANTHER" id="PTHR24148:SF64">
    <property type="entry name" value="HETEROKARYON INCOMPATIBILITY DOMAIN-CONTAINING PROTEIN"/>
    <property type="match status" value="1"/>
</dbReference>
<reference evidence="3 4" key="1">
    <citation type="submission" date="2024-09" db="EMBL/GenBank/DDBJ databases">
        <title>Itraconazole resistance in Madurella fahalii resulting from another homologue of gene encoding cytochrome P450 14-alpha sterol demethylase (CYP51).</title>
        <authorList>
            <person name="Yoshioka I."/>
            <person name="Fahal A.H."/>
            <person name="Kaneko S."/>
            <person name="Yaguchi T."/>
        </authorList>
    </citation>
    <scope>NUCLEOTIDE SEQUENCE [LARGE SCALE GENOMIC DNA]</scope>
    <source>
        <strain evidence="3 4">IFM 68171</strain>
    </source>
</reference>
<feature type="region of interest" description="Disordered" evidence="1">
    <location>
        <begin position="120"/>
        <end position="139"/>
    </location>
</feature>